<keyword evidence="2" id="KW-1185">Reference proteome</keyword>
<sequence length="75" mass="9112">LSLFLFQWIKEKPPSMTQWYRETFKVFLMEHLNAILKGNNVFFYNIWQPLLYYILSDLVDLLQKGRLHLAFTNKS</sequence>
<organism evidence="1 2">
    <name type="scientific">Sander lucioperca</name>
    <name type="common">Pike-perch</name>
    <name type="synonym">Perca lucioperca</name>
    <dbReference type="NCBI Taxonomy" id="283035"/>
    <lineage>
        <taxon>Eukaryota</taxon>
        <taxon>Metazoa</taxon>
        <taxon>Chordata</taxon>
        <taxon>Craniata</taxon>
        <taxon>Vertebrata</taxon>
        <taxon>Euteleostomi</taxon>
        <taxon>Actinopterygii</taxon>
        <taxon>Neopterygii</taxon>
        <taxon>Teleostei</taxon>
        <taxon>Neoteleostei</taxon>
        <taxon>Acanthomorphata</taxon>
        <taxon>Eupercaria</taxon>
        <taxon>Perciformes</taxon>
        <taxon>Percoidei</taxon>
        <taxon>Percidae</taxon>
        <taxon>Luciopercinae</taxon>
        <taxon>Sander</taxon>
    </lineage>
</organism>
<dbReference type="Ensembl" id="ENSSLUT00000057361.1">
    <property type="protein sequence ID" value="ENSSLUP00000055743.1"/>
    <property type="gene ID" value="ENSSLUG00000024048.1"/>
</dbReference>
<protein>
    <submittedName>
        <fullName evidence="1">Uncharacterized protein</fullName>
    </submittedName>
</protein>
<reference evidence="1" key="1">
    <citation type="submission" date="2025-08" db="UniProtKB">
        <authorList>
            <consortium name="Ensembl"/>
        </authorList>
    </citation>
    <scope>IDENTIFICATION</scope>
</reference>
<proteinExistence type="predicted"/>
<accession>A0A8D0ALC3</accession>
<evidence type="ECO:0000313" key="2">
    <source>
        <dbReference type="Proteomes" id="UP000694568"/>
    </source>
</evidence>
<dbReference type="AlphaFoldDB" id="A0A8D0ALC3"/>
<reference evidence="1" key="2">
    <citation type="submission" date="2025-09" db="UniProtKB">
        <authorList>
            <consortium name="Ensembl"/>
        </authorList>
    </citation>
    <scope>IDENTIFICATION</scope>
</reference>
<name>A0A8D0ALC3_SANLU</name>
<evidence type="ECO:0000313" key="1">
    <source>
        <dbReference type="Ensembl" id="ENSSLUP00000055743.1"/>
    </source>
</evidence>
<dbReference type="Proteomes" id="UP000694568">
    <property type="component" value="Unplaced"/>
</dbReference>